<dbReference type="SUPFAM" id="SSF55811">
    <property type="entry name" value="Nudix"/>
    <property type="match status" value="1"/>
</dbReference>
<dbReference type="Proteomes" id="UP000183975">
    <property type="component" value="Unassembled WGS sequence"/>
</dbReference>
<dbReference type="AlphaFoldDB" id="A0A1M6PWC5"/>
<evidence type="ECO:0000256" key="2">
    <source>
        <dbReference type="ARBA" id="ARBA00022801"/>
    </source>
</evidence>
<dbReference type="GO" id="GO:0005829">
    <property type="term" value="C:cytosol"/>
    <property type="evidence" value="ECO:0007669"/>
    <property type="project" value="TreeGrafter"/>
</dbReference>
<dbReference type="GO" id="GO:0006753">
    <property type="term" value="P:nucleoside phosphate metabolic process"/>
    <property type="evidence" value="ECO:0007669"/>
    <property type="project" value="TreeGrafter"/>
</dbReference>
<dbReference type="GO" id="GO:0016787">
    <property type="term" value="F:hydrolase activity"/>
    <property type="evidence" value="ECO:0007669"/>
    <property type="project" value="UniProtKB-KW"/>
</dbReference>
<dbReference type="GO" id="GO:0019693">
    <property type="term" value="P:ribose phosphate metabolic process"/>
    <property type="evidence" value="ECO:0007669"/>
    <property type="project" value="TreeGrafter"/>
</dbReference>
<dbReference type="Pfam" id="PF00293">
    <property type="entry name" value="NUDIX"/>
    <property type="match status" value="1"/>
</dbReference>
<dbReference type="PANTHER" id="PTHR11839">
    <property type="entry name" value="UDP/ADP-SUGAR PYROPHOSPHATASE"/>
    <property type="match status" value="1"/>
</dbReference>
<dbReference type="PANTHER" id="PTHR11839:SF18">
    <property type="entry name" value="NUDIX HYDROLASE DOMAIN-CONTAINING PROTEIN"/>
    <property type="match status" value="1"/>
</dbReference>
<name>A0A1M6PWC5_9FIRM</name>
<dbReference type="InterPro" id="IPR015797">
    <property type="entry name" value="NUDIX_hydrolase-like_dom_sf"/>
</dbReference>
<sequence length="176" mass="19889">MSYEVLESKLTYEGKIVKVTVDKLQMPDGKAAYRETVIRGKNAAAALAVDAEGKIIFVRQYRHAFKEMLLEIPAGVLEEGEEPGEGIKRELAEETGNLAGNMEFICELYPTVGYCTEKIFLYFASDLTPCPCCFDEDEFIEVERYTPEEALEMIYKGEIKDAKTVAAIFAYMTRHK</sequence>
<keyword evidence="5" id="KW-1185">Reference proteome</keyword>
<protein>
    <submittedName>
        <fullName evidence="4">ADP-ribose pyrophosphatase</fullName>
    </submittedName>
</protein>
<dbReference type="GeneID" id="78176789"/>
<evidence type="ECO:0000256" key="1">
    <source>
        <dbReference type="ARBA" id="ARBA00001946"/>
    </source>
</evidence>
<dbReference type="PROSITE" id="PS00893">
    <property type="entry name" value="NUDIX_BOX"/>
    <property type="match status" value="1"/>
</dbReference>
<evidence type="ECO:0000259" key="3">
    <source>
        <dbReference type="PROSITE" id="PS51462"/>
    </source>
</evidence>
<dbReference type="PROSITE" id="PS51462">
    <property type="entry name" value="NUDIX"/>
    <property type="match status" value="1"/>
</dbReference>
<dbReference type="OrthoDB" id="9806150at2"/>
<evidence type="ECO:0000313" key="4">
    <source>
        <dbReference type="EMBL" id="SHK12220.1"/>
    </source>
</evidence>
<organism evidence="4 5">
    <name type="scientific">Anaerotignum lactatifermentans DSM 14214</name>
    <dbReference type="NCBI Taxonomy" id="1121323"/>
    <lineage>
        <taxon>Bacteria</taxon>
        <taxon>Bacillati</taxon>
        <taxon>Bacillota</taxon>
        <taxon>Clostridia</taxon>
        <taxon>Lachnospirales</taxon>
        <taxon>Anaerotignaceae</taxon>
        <taxon>Anaerotignum</taxon>
    </lineage>
</organism>
<feature type="domain" description="Nudix hydrolase" evidence="3">
    <location>
        <begin position="38"/>
        <end position="167"/>
    </location>
</feature>
<comment type="cofactor">
    <cofactor evidence="1">
        <name>Mg(2+)</name>
        <dbReference type="ChEBI" id="CHEBI:18420"/>
    </cofactor>
</comment>
<accession>A0A1M6PWC5</accession>
<proteinExistence type="predicted"/>
<dbReference type="RefSeq" id="WP_072850063.1">
    <property type="nucleotide sequence ID" value="NZ_FRAH01000016.1"/>
</dbReference>
<reference evidence="4 5" key="1">
    <citation type="submission" date="2016-11" db="EMBL/GenBank/DDBJ databases">
        <authorList>
            <person name="Jaros S."/>
            <person name="Januszkiewicz K."/>
            <person name="Wedrychowicz H."/>
        </authorList>
    </citation>
    <scope>NUCLEOTIDE SEQUENCE [LARGE SCALE GENOMIC DNA]</scope>
    <source>
        <strain evidence="4 5">DSM 14214</strain>
    </source>
</reference>
<dbReference type="InterPro" id="IPR000086">
    <property type="entry name" value="NUDIX_hydrolase_dom"/>
</dbReference>
<dbReference type="Gene3D" id="3.90.79.10">
    <property type="entry name" value="Nucleoside Triphosphate Pyrophosphohydrolase"/>
    <property type="match status" value="1"/>
</dbReference>
<gene>
    <name evidence="4" type="ORF">SAMN02745138_01187</name>
</gene>
<keyword evidence="2" id="KW-0378">Hydrolase</keyword>
<dbReference type="CDD" id="cd03424">
    <property type="entry name" value="NUDIX_ADPRase_Nudt5_UGPPase_Nudt14"/>
    <property type="match status" value="1"/>
</dbReference>
<evidence type="ECO:0000313" key="5">
    <source>
        <dbReference type="Proteomes" id="UP000183975"/>
    </source>
</evidence>
<dbReference type="EMBL" id="FRAH01000016">
    <property type="protein sequence ID" value="SHK12220.1"/>
    <property type="molecule type" value="Genomic_DNA"/>
</dbReference>
<dbReference type="InterPro" id="IPR020084">
    <property type="entry name" value="NUDIX_hydrolase_CS"/>
</dbReference>